<reference evidence="1" key="2">
    <citation type="submission" date="2020-11" db="EMBL/GenBank/DDBJ databases">
        <authorList>
            <person name="McCartney M.A."/>
            <person name="Auch B."/>
            <person name="Kono T."/>
            <person name="Mallez S."/>
            <person name="Becker A."/>
            <person name="Gohl D.M."/>
            <person name="Silverstein K.A.T."/>
            <person name="Koren S."/>
            <person name="Bechman K.B."/>
            <person name="Herman A."/>
            <person name="Abrahante J.E."/>
            <person name="Garbe J."/>
        </authorList>
    </citation>
    <scope>NUCLEOTIDE SEQUENCE</scope>
    <source>
        <strain evidence="1">Duluth1</strain>
        <tissue evidence="1">Whole animal</tissue>
    </source>
</reference>
<evidence type="ECO:0000313" key="2">
    <source>
        <dbReference type="Proteomes" id="UP000828390"/>
    </source>
</evidence>
<accession>A0A9D4RU97</accession>
<name>A0A9D4RU97_DREPO</name>
<dbReference type="Proteomes" id="UP000828390">
    <property type="component" value="Unassembled WGS sequence"/>
</dbReference>
<dbReference type="EMBL" id="JAIWYP010000001">
    <property type="protein sequence ID" value="KAH3879000.1"/>
    <property type="molecule type" value="Genomic_DNA"/>
</dbReference>
<proteinExistence type="predicted"/>
<reference evidence="1" key="1">
    <citation type="journal article" date="2019" name="bioRxiv">
        <title>The Genome of the Zebra Mussel, Dreissena polymorpha: A Resource for Invasive Species Research.</title>
        <authorList>
            <person name="McCartney M.A."/>
            <person name="Auch B."/>
            <person name="Kono T."/>
            <person name="Mallez S."/>
            <person name="Zhang Y."/>
            <person name="Obille A."/>
            <person name="Becker A."/>
            <person name="Abrahante J.E."/>
            <person name="Garbe J."/>
            <person name="Badalamenti J.P."/>
            <person name="Herman A."/>
            <person name="Mangelson H."/>
            <person name="Liachko I."/>
            <person name="Sullivan S."/>
            <person name="Sone E.D."/>
            <person name="Koren S."/>
            <person name="Silverstein K.A.T."/>
            <person name="Beckman K.B."/>
            <person name="Gohl D.M."/>
        </authorList>
    </citation>
    <scope>NUCLEOTIDE SEQUENCE</scope>
    <source>
        <strain evidence="1">Duluth1</strain>
        <tissue evidence="1">Whole animal</tissue>
    </source>
</reference>
<comment type="caution">
    <text evidence="1">The sequence shown here is derived from an EMBL/GenBank/DDBJ whole genome shotgun (WGS) entry which is preliminary data.</text>
</comment>
<dbReference type="AlphaFoldDB" id="A0A9D4RU97"/>
<protein>
    <submittedName>
        <fullName evidence="1">Uncharacterized protein</fullName>
    </submittedName>
</protein>
<evidence type="ECO:0000313" key="1">
    <source>
        <dbReference type="EMBL" id="KAH3879000.1"/>
    </source>
</evidence>
<organism evidence="1 2">
    <name type="scientific">Dreissena polymorpha</name>
    <name type="common">Zebra mussel</name>
    <name type="synonym">Mytilus polymorpha</name>
    <dbReference type="NCBI Taxonomy" id="45954"/>
    <lineage>
        <taxon>Eukaryota</taxon>
        <taxon>Metazoa</taxon>
        <taxon>Spiralia</taxon>
        <taxon>Lophotrochozoa</taxon>
        <taxon>Mollusca</taxon>
        <taxon>Bivalvia</taxon>
        <taxon>Autobranchia</taxon>
        <taxon>Heteroconchia</taxon>
        <taxon>Euheterodonta</taxon>
        <taxon>Imparidentia</taxon>
        <taxon>Neoheterodontei</taxon>
        <taxon>Myida</taxon>
        <taxon>Dreissenoidea</taxon>
        <taxon>Dreissenidae</taxon>
        <taxon>Dreissena</taxon>
    </lineage>
</organism>
<gene>
    <name evidence="1" type="ORF">DPMN_002901</name>
</gene>
<keyword evidence="2" id="KW-1185">Reference proteome</keyword>
<sequence>MHEEQCCPTFPVFGWRLHFRDSHNLCLWPCCSRSSSNKNRFSVFTDMQLE</sequence>